<dbReference type="Proteomes" id="UP000027195">
    <property type="component" value="Unassembled WGS sequence"/>
</dbReference>
<dbReference type="AlphaFoldDB" id="A0A067M9M2"/>
<organism evidence="1 2">
    <name type="scientific">Botryobasidium botryosum (strain FD-172 SS1)</name>
    <dbReference type="NCBI Taxonomy" id="930990"/>
    <lineage>
        <taxon>Eukaryota</taxon>
        <taxon>Fungi</taxon>
        <taxon>Dikarya</taxon>
        <taxon>Basidiomycota</taxon>
        <taxon>Agaricomycotina</taxon>
        <taxon>Agaricomycetes</taxon>
        <taxon>Cantharellales</taxon>
        <taxon>Botryobasidiaceae</taxon>
        <taxon>Botryobasidium</taxon>
    </lineage>
</organism>
<protein>
    <submittedName>
        <fullName evidence="1">Uncharacterized protein</fullName>
    </submittedName>
</protein>
<proteinExistence type="predicted"/>
<name>A0A067M9M2_BOTB1</name>
<dbReference type="HOGENOM" id="CLU_2333372_0_0_1"/>
<gene>
    <name evidence="1" type="ORF">BOTBODRAFT_564673</name>
</gene>
<dbReference type="EMBL" id="KL198089">
    <property type="protein sequence ID" value="KDQ08567.1"/>
    <property type="molecule type" value="Genomic_DNA"/>
</dbReference>
<keyword evidence="2" id="KW-1185">Reference proteome</keyword>
<sequence length="98" mass="11224">MWAPLTLRTLSPQALTRCQPALLSRGWNALMTIVGAPAFPKLLIYRTQRTGLTEGQYYRTFAQLHWCSFSCRHVYNGVEPTRNPEEICILKLQVAMAR</sequence>
<evidence type="ECO:0000313" key="2">
    <source>
        <dbReference type="Proteomes" id="UP000027195"/>
    </source>
</evidence>
<dbReference type="InParanoid" id="A0A067M9M2"/>
<accession>A0A067M9M2</accession>
<evidence type="ECO:0000313" key="1">
    <source>
        <dbReference type="EMBL" id="KDQ08567.1"/>
    </source>
</evidence>
<reference evidence="2" key="1">
    <citation type="journal article" date="2014" name="Proc. Natl. Acad. Sci. U.S.A.">
        <title>Extensive sampling of basidiomycete genomes demonstrates inadequacy of the white-rot/brown-rot paradigm for wood decay fungi.</title>
        <authorList>
            <person name="Riley R."/>
            <person name="Salamov A.A."/>
            <person name="Brown D.W."/>
            <person name="Nagy L.G."/>
            <person name="Floudas D."/>
            <person name="Held B.W."/>
            <person name="Levasseur A."/>
            <person name="Lombard V."/>
            <person name="Morin E."/>
            <person name="Otillar R."/>
            <person name="Lindquist E.A."/>
            <person name="Sun H."/>
            <person name="LaButti K.M."/>
            <person name="Schmutz J."/>
            <person name="Jabbour D."/>
            <person name="Luo H."/>
            <person name="Baker S.E."/>
            <person name="Pisabarro A.G."/>
            <person name="Walton J.D."/>
            <person name="Blanchette R.A."/>
            <person name="Henrissat B."/>
            <person name="Martin F."/>
            <person name="Cullen D."/>
            <person name="Hibbett D.S."/>
            <person name="Grigoriev I.V."/>
        </authorList>
    </citation>
    <scope>NUCLEOTIDE SEQUENCE [LARGE SCALE GENOMIC DNA]</scope>
    <source>
        <strain evidence="2">FD-172 SS1</strain>
    </source>
</reference>